<reference evidence="1 2" key="1">
    <citation type="submission" date="2020-08" db="EMBL/GenBank/DDBJ databases">
        <title>Sequencing the genomes of 1000 actinobacteria strains.</title>
        <authorList>
            <person name="Klenk H.-P."/>
        </authorList>
    </citation>
    <scope>NUCLEOTIDE SEQUENCE [LARGE SCALE GENOMIC DNA]</scope>
    <source>
        <strain evidence="1 2">DSM 45362</strain>
    </source>
</reference>
<evidence type="ECO:0000313" key="2">
    <source>
        <dbReference type="Proteomes" id="UP000587527"/>
    </source>
</evidence>
<comment type="caution">
    <text evidence="1">The sequence shown here is derived from an EMBL/GenBank/DDBJ whole genome shotgun (WGS) entry which is preliminary data.</text>
</comment>
<sequence>MGEMVVVHAGEEPPGTWQASMFLAGPMPRDPDIPSWRPDALDSLRAAWTAPGALVVFVPEARDRHNPTPGYVSQLWEERWMAVVDVMLFWVPRDMTTLPGLNTNLEFGRNEATGRIVLGVPPHAVSVHYLRRAAETHGAPVRESLHDTVLAALSLVGEGASRSGPDRDVPLLIWRTEAFQKWRRAVTGELAGARLLWAWSPGPSFRLQMWALRADVVRPDVLTSEVVTCHPGAHEVLISPIP</sequence>
<dbReference type="Gene3D" id="3.40.50.450">
    <property type="match status" value="1"/>
</dbReference>
<protein>
    <submittedName>
        <fullName evidence="1">Uncharacterized protein</fullName>
    </submittedName>
</protein>
<accession>A0A841BZ15</accession>
<proteinExistence type="predicted"/>
<evidence type="ECO:0000313" key="1">
    <source>
        <dbReference type="EMBL" id="MBB5874377.1"/>
    </source>
</evidence>
<keyword evidence="2" id="KW-1185">Reference proteome</keyword>
<organism evidence="1 2">
    <name type="scientific">Allocatelliglobosispora scoriae</name>
    <dbReference type="NCBI Taxonomy" id="643052"/>
    <lineage>
        <taxon>Bacteria</taxon>
        <taxon>Bacillati</taxon>
        <taxon>Actinomycetota</taxon>
        <taxon>Actinomycetes</taxon>
        <taxon>Micromonosporales</taxon>
        <taxon>Micromonosporaceae</taxon>
        <taxon>Allocatelliglobosispora</taxon>
    </lineage>
</organism>
<dbReference type="AlphaFoldDB" id="A0A841BZ15"/>
<dbReference type="Proteomes" id="UP000587527">
    <property type="component" value="Unassembled WGS sequence"/>
</dbReference>
<gene>
    <name evidence="1" type="ORF">F4553_007811</name>
</gene>
<name>A0A841BZ15_9ACTN</name>
<dbReference type="EMBL" id="JACHMN010000003">
    <property type="protein sequence ID" value="MBB5874377.1"/>
    <property type="molecule type" value="Genomic_DNA"/>
</dbReference>